<name>A0A1W1Y298_9BURK</name>
<keyword evidence="1" id="KW-0732">Signal</keyword>
<reference evidence="2 3" key="1">
    <citation type="submission" date="2017-04" db="EMBL/GenBank/DDBJ databases">
        <authorList>
            <person name="Afonso C.L."/>
            <person name="Miller P.J."/>
            <person name="Scott M.A."/>
            <person name="Spackman E."/>
            <person name="Goraichik I."/>
            <person name="Dimitrov K.M."/>
            <person name="Suarez D.L."/>
            <person name="Swayne D.E."/>
        </authorList>
    </citation>
    <scope>NUCLEOTIDE SEQUENCE [LARGE SCALE GENOMIC DNA]</scope>
    <source>
        <strain evidence="2 3">VK13</strain>
    </source>
</reference>
<organism evidence="2 3">
    <name type="scientific">Polynucleobacter kasalickyi</name>
    <dbReference type="NCBI Taxonomy" id="1938817"/>
    <lineage>
        <taxon>Bacteria</taxon>
        <taxon>Pseudomonadati</taxon>
        <taxon>Pseudomonadota</taxon>
        <taxon>Betaproteobacteria</taxon>
        <taxon>Burkholderiales</taxon>
        <taxon>Burkholderiaceae</taxon>
        <taxon>Polynucleobacter</taxon>
    </lineage>
</organism>
<dbReference type="SUPFAM" id="SSF159594">
    <property type="entry name" value="XCC0632-like"/>
    <property type="match status" value="1"/>
</dbReference>
<accession>A0A1W1Y298</accession>
<evidence type="ECO:0000313" key="2">
    <source>
        <dbReference type="EMBL" id="SMC30282.1"/>
    </source>
</evidence>
<dbReference type="RefSeq" id="WP_084281926.1">
    <property type="nucleotide sequence ID" value="NZ_FWXJ01000001.1"/>
</dbReference>
<feature type="chain" id="PRO_5013207110" description="ABC-type transport auxiliary lipoprotein component domain-containing protein" evidence="1">
    <location>
        <begin position="22"/>
        <end position="213"/>
    </location>
</feature>
<evidence type="ECO:0000313" key="3">
    <source>
        <dbReference type="Proteomes" id="UP000192708"/>
    </source>
</evidence>
<dbReference type="AlphaFoldDB" id="A0A1W1Y298"/>
<feature type="signal peptide" evidence="1">
    <location>
        <begin position="1"/>
        <end position="21"/>
    </location>
</feature>
<dbReference type="Proteomes" id="UP000192708">
    <property type="component" value="Unassembled WGS sequence"/>
</dbReference>
<evidence type="ECO:0008006" key="4">
    <source>
        <dbReference type="Google" id="ProtNLM"/>
    </source>
</evidence>
<keyword evidence="3" id="KW-1185">Reference proteome</keyword>
<gene>
    <name evidence="2" type="ORF">SAMN06296008_101129</name>
</gene>
<dbReference type="EMBL" id="FWXJ01000001">
    <property type="protein sequence ID" value="SMC30282.1"/>
    <property type="molecule type" value="Genomic_DNA"/>
</dbReference>
<protein>
    <recommendedName>
        <fullName evidence="4">ABC-type transport auxiliary lipoprotein component domain-containing protein</fullName>
    </recommendedName>
</protein>
<dbReference type="STRING" id="1938817.SAMN06296008_101129"/>
<dbReference type="PROSITE" id="PS51257">
    <property type="entry name" value="PROKAR_LIPOPROTEIN"/>
    <property type="match status" value="1"/>
</dbReference>
<sequence length="213" mass="24425">MKIFKLVLCCTVLVLSACSLTKPIDEVKQWRLMPSRSAPPNASKANFWITQGGMTVVTPFDTKSWVFMVDEARFQKDFYNEYISMPGEMITNATRQWLEQAGVFQFVNPNNNNLYANYVLQGNVEDLYVDIRRDPKVVIKINYLLMSHLDLENPVVHRKTYSVIEPITGKLDSRDILKAQEIALSKILTQLEGDLANVSQSLQIIPLKNRRKN</sequence>
<evidence type="ECO:0000256" key="1">
    <source>
        <dbReference type="SAM" id="SignalP"/>
    </source>
</evidence>
<dbReference type="Gene3D" id="3.40.50.10610">
    <property type="entry name" value="ABC-type transport auxiliary lipoprotein component"/>
    <property type="match status" value="1"/>
</dbReference>
<dbReference type="OrthoDB" id="9128286at2"/>
<proteinExistence type="predicted"/>